<evidence type="ECO:0000313" key="2">
    <source>
        <dbReference type="EMBL" id="AKJ40065.1"/>
    </source>
</evidence>
<organism evidence="2 3">
    <name type="scientific">Methanosarcina barkeri CM1</name>
    <dbReference type="NCBI Taxonomy" id="796385"/>
    <lineage>
        <taxon>Archaea</taxon>
        <taxon>Methanobacteriati</taxon>
        <taxon>Methanobacteriota</taxon>
        <taxon>Stenosarchaea group</taxon>
        <taxon>Methanomicrobia</taxon>
        <taxon>Methanosarcinales</taxon>
        <taxon>Methanosarcinaceae</taxon>
        <taxon>Methanosarcina</taxon>
    </lineage>
</organism>
<dbReference type="SUPFAM" id="SSF117018">
    <property type="entry name" value="ATP-dependent DNA ligase DNA-binding domain"/>
    <property type="match status" value="1"/>
</dbReference>
<accession>A0A0G3CH39</accession>
<dbReference type="Proteomes" id="UP000035331">
    <property type="component" value="Chromosome"/>
</dbReference>
<dbReference type="PATRIC" id="fig|796385.3.peg.3756"/>
<gene>
    <name evidence="2" type="ORF">MCM1_3074</name>
</gene>
<reference evidence="2 3" key="2">
    <citation type="journal article" date="2015" name="Stand. Genomic Sci.">
        <title>The complete genome sequence of the rumen methanogen Methanosarcina barkeri CM1.</title>
        <authorList>
            <person name="Lambie S.C."/>
            <person name="Kelly W.J."/>
            <person name="Leahy S.C."/>
            <person name="Li D."/>
            <person name="Reilly K."/>
            <person name="McAllister T.A."/>
            <person name="Valle E.R."/>
            <person name="Attwood G.T."/>
            <person name="Altermann E."/>
        </authorList>
    </citation>
    <scope>NUCLEOTIDE SEQUENCE [LARGE SCALE GENOMIC DNA]</scope>
    <source>
        <strain evidence="2 3">CM1</strain>
    </source>
</reference>
<name>A0A0G3CH39_METBA</name>
<dbReference type="InterPro" id="IPR036599">
    <property type="entry name" value="DNA_ligase_N_sf"/>
</dbReference>
<evidence type="ECO:0000256" key="1">
    <source>
        <dbReference type="ARBA" id="ARBA00022598"/>
    </source>
</evidence>
<dbReference type="GO" id="GO:0006281">
    <property type="term" value="P:DNA repair"/>
    <property type="evidence" value="ECO:0007669"/>
    <property type="project" value="InterPro"/>
</dbReference>
<dbReference type="EMBL" id="CP008746">
    <property type="protein sequence ID" value="AKJ40065.1"/>
    <property type="molecule type" value="Genomic_DNA"/>
</dbReference>
<keyword evidence="1 2" id="KW-0436">Ligase</keyword>
<dbReference type="GO" id="GO:0003677">
    <property type="term" value="F:DNA binding"/>
    <property type="evidence" value="ECO:0007669"/>
    <property type="project" value="InterPro"/>
</dbReference>
<protein>
    <submittedName>
        <fullName evidence="2">ATP dependent DNA ligase I</fullName>
    </submittedName>
</protein>
<dbReference type="GO" id="GO:0006310">
    <property type="term" value="P:DNA recombination"/>
    <property type="evidence" value="ECO:0007669"/>
    <property type="project" value="InterPro"/>
</dbReference>
<dbReference type="AlphaFoldDB" id="A0A0G3CH39"/>
<dbReference type="GO" id="GO:0003910">
    <property type="term" value="F:DNA ligase (ATP) activity"/>
    <property type="evidence" value="ECO:0007669"/>
    <property type="project" value="InterPro"/>
</dbReference>
<proteinExistence type="predicted"/>
<sequence>MARFIELAELFEELENITSHKEIVRKIANFF</sequence>
<reference evidence="3" key="1">
    <citation type="submission" date="2014-06" db="EMBL/GenBank/DDBJ databases">
        <title>The complete genome sequence of Methanosarcina barkeri CM1.</title>
        <authorList>
            <consortium name="Pastoral Greenhouse Gas Research Consortium"/>
            <person name="Lambie S.C."/>
            <person name="Leahy S.C."/>
            <person name="Kelly W.J."/>
            <person name="Li D."/>
            <person name="Reilly K."/>
            <person name="Attwood G.T."/>
            <person name="Altermann E."/>
        </authorList>
    </citation>
    <scope>NUCLEOTIDE SEQUENCE [LARGE SCALE GENOMIC DNA]</scope>
    <source>
        <strain evidence="3">CM1</strain>
    </source>
</reference>
<evidence type="ECO:0000313" key="3">
    <source>
        <dbReference type="Proteomes" id="UP000035331"/>
    </source>
</evidence>